<organism evidence="1">
    <name type="scientific">viral metagenome</name>
    <dbReference type="NCBI Taxonomy" id="1070528"/>
    <lineage>
        <taxon>unclassified sequences</taxon>
        <taxon>metagenomes</taxon>
        <taxon>organismal metagenomes</taxon>
    </lineage>
</organism>
<dbReference type="EMBL" id="MN739010">
    <property type="protein sequence ID" value="QHT34885.1"/>
    <property type="molecule type" value="Genomic_DNA"/>
</dbReference>
<name>A0A6C0F6U6_9ZZZZ</name>
<proteinExistence type="predicted"/>
<accession>A0A6C0F6U6</accession>
<evidence type="ECO:0000313" key="1">
    <source>
        <dbReference type="EMBL" id="QHT34885.1"/>
    </source>
</evidence>
<dbReference type="AlphaFoldDB" id="A0A6C0F6U6"/>
<reference evidence="1" key="1">
    <citation type="journal article" date="2020" name="Nature">
        <title>Giant virus diversity and host interactions through global metagenomics.</title>
        <authorList>
            <person name="Schulz F."/>
            <person name="Roux S."/>
            <person name="Paez-Espino D."/>
            <person name="Jungbluth S."/>
            <person name="Walsh D.A."/>
            <person name="Denef V.J."/>
            <person name="McMahon K.D."/>
            <person name="Konstantinidis K.T."/>
            <person name="Eloe-Fadrosh E.A."/>
            <person name="Kyrpides N.C."/>
            <person name="Woyke T."/>
        </authorList>
    </citation>
    <scope>NUCLEOTIDE SEQUENCE</scope>
    <source>
        <strain evidence="1">GVMAG-M-3300009164-40</strain>
    </source>
</reference>
<protein>
    <submittedName>
        <fullName evidence="1">Uncharacterized protein</fullName>
    </submittedName>
</protein>
<sequence>MKIIINSHCKSQVALTHLLDSMCKQKEFGDYQIIVFAGGYYHNKNYIATTDKNVTVIECNYNSIDLTAFIGLVELFNKSINEYYFYMHDTCKVGDNFYQKLKNIDLTNVSTIRINKGWSMNIGIYSQKILNDFSGFLISKKNNSDKYLTYLKNHPHIEDHIFKMDPTNKVLDNYENPKKSDLVDYYKTGTMRVVEYYENMDLYKIKANYGQQGQRIFRN</sequence>